<dbReference type="GO" id="GO:0004969">
    <property type="term" value="F:histamine receptor activity"/>
    <property type="evidence" value="ECO:0007669"/>
    <property type="project" value="InterPro"/>
</dbReference>
<reference evidence="12 13" key="1">
    <citation type="journal article" date="2020" name="Nature">
        <title>Six reference-quality genomes reveal evolution of bat adaptations.</title>
        <authorList>
            <person name="Jebb D."/>
            <person name="Huang Z."/>
            <person name="Pippel M."/>
            <person name="Hughes G.M."/>
            <person name="Lavrichenko K."/>
            <person name="Devanna P."/>
            <person name="Winkler S."/>
            <person name="Jermiin L.S."/>
            <person name="Skirmuntt E.C."/>
            <person name="Katzourakis A."/>
            <person name="Burkitt-Gray L."/>
            <person name="Ray D.A."/>
            <person name="Sullivan K.A.M."/>
            <person name="Roscito J.G."/>
            <person name="Kirilenko B.M."/>
            <person name="Davalos L.M."/>
            <person name="Corthals A.P."/>
            <person name="Power M.L."/>
            <person name="Jones G."/>
            <person name="Ransome R.D."/>
            <person name="Dechmann D.K.N."/>
            <person name="Locatelli A.G."/>
            <person name="Puechmaille S.J."/>
            <person name="Fedrigo O."/>
            <person name="Jarvis E.D."/>
            <person name="Hiller M."/>
            <person name="Vernes S.C."/>
            <person name="Myers E.W."/>
            <person name="Teeling E.C."/>
        </authorList>
    </citation>
    <scope>NUCLEOTIDE SEQUENCE [LARGE SCALE GENOMIC DNA]</scope>
    <source>
        <strain evidence="12">MRouAeg1</strain>
        <tissue evidence="12">Muscle</tissue>
    </source>
</reference>
<feature type="transmembrane region" description="Helical" evidence="10">
    <location>
        <begin position="20"/>
        <end position="41"/>
    </location>
</feature>
<proteinExistence type="inferred from homology"/>
<accession>A0A7J8DHF0</accession>
<dbReference type="GO" id="GO:0045202">
    <property type="term" value="C:synapse"/>
    <property type="evidence" value="ECO:0007669"/>
    <property type="project" value="TreeGrafter"/>
</dbReference>
<evidence type="ECO:0000256" key="3">
    <source>
        <dbReference type="ARBA" id="ARBA00022692"/>
    </source>
</evidence>
<dbReference type="PANTHER" id="PTHR24247">
    <property type="entry name" value="5-HYDROXYTRYPTAMINE RECEPTOR"/>
    <property type="match status" value="1"/>
</dbReference>
<dbReference type="SUPFAM" id="SSF81321">
    <property type="entry name" value="Family A G protein-coupled receptor-like"/>
    <property type="match status" value="1"/>
</dbReference>
<evidence type="ECO:0000256" key="6">
    <source>
        <dbReference type="ARBA" id="ARBA00023136"/>
    </source>
</evidence>
<dbReference type="Proteomes" id="UP000593571">
    <property type="component" value="Unassembled WGS sequence"/>
</dbReference>
<dbReference type="GO" id="GO:0004993">
    <property type="term" value="F:G protein-coupled serotonin receptor activity"/>
    <property type="evidence" value="ECO:0007669"/>
    <property type="project" value="TreeGrafter"/>
</dbReference>
<dbReference type="InterPro" id="IPR008102">
    <property type="entry name" value="Histamine_H4_rcpt"/>
</dbReference>
<feature type="transmembrane region" description="Helical" evidence="10">
    <location>
        <begin position="53"/>
        <end position="73"/>
    </location>
</feature>
<feature type="transmembrane region" description="Helical" evidence="10">
    <location>
        <begin position="172"/>
        <end position="199"/>
    </location>
</feature>
<dbReference type="GO" id="GO:0005886">
    <property type="term" value="C:plasma membrane"/>
    <property type="evidence" value="ECO:0007669"/>
    <property type="project" value="UniProtKB-SubCell"/>
</dbReference>
<evidence type="ECO:0000256" key="8">
    <source>
        <dbReference type="ARBA" id="ARBA00023224"/>
    </source>
</evidence>
<dbReference type="GO" id="GO:0043408">
    <property type="term" value="P:regulation of MAPK cascade"/>
    <property type="evidence" value="ECO:0007669"/>
    <property type="project" value="InterPro"/>
</dbReference>
<feature type="transmembrane region" description="Helical" evidence="10">
    <location>
        <begin position="343"/>
        <end position="362"/>
    </location>
</feature>
<comment type="similarity">
    <text evidence="9">Belongs to the G-protein coupled receptor 1 family.</text>
</comment>
<keyword evidence="2" id="KW-1003">Cell membrane</keyword>
<dbReference type="PANTHER" id="PTHR24247:SF199">
    <property type="entry name" value="HISTAMINE H4 RECEPTOR"/>
    <property type="match status" value="1"/>
</dbReference>
<dbReference type="GO" id="GO:0007187">
    <property type="term" value="P:G protein-coupled receptor signaling pathway, coupled to cyclic nucleotide second messenger"/>
    <property type="evidence" value="ECO:0007669"/>
    <property type="project" value="TreeGrafter"/>
</dbReference>
<dbReference type="GO" id="GO:0007197">
    <property type="term" value="P:adenylate cyclase-inhibiting G protein-coupled acetylcholine receptor signaling pathway"/>
    <property type="evidence" value="ECO:0007669"/>
    <property type="project" value="TreeGrafter"/>
</dbReference>
<evidence type="ECO:0000259" key="11">
    <source>
        <dbReference type="PROSITE" id="PS50262"/>
    </source>
</evidence>
<dbReference type="InterPro" id="IPR017452">
    <property type="entry name" value="GPCR_Rhodpsn_7TM"/>
</dbReference>
<comment type="caution">
    <text evidence="12">The sequence shown here is derived from an EMBL/GenBank/DDBJ whole genome shotgun (WGS) entry which is preliminary data.</text>
</comment>
<keyword evidence="4 10" id="KW-1133">Transmembrane helix</keyword>
<dbReference type="InterPro" id="IPR000276">
    <property type="entry name" value="GPCR_Rhodpsn"/>
</dbReference>
<keyword evidence="5 9" id="KW-0297">G-protein coupled receptor</keyword>
<keyword evidence="7 9" id="KW-0675">Receptor</keyword>
<feature type="transmembrane region" description="Helical" evidence="10">
    <location>
        <begin position="88"/>
        <end position="108"/>
    </location>
</feature>
<dbReference type="PROSITE" id="PS50262">
    <property type="entry name" value="G_PROTEIN_RECEP_F1_2"/>
    <property type="match status" value="1"/>
</dbReference>
<keyword evidence="3 9" id="KW-0812">Transmembrane</keyword>
<evidence type="ECO:0000313" key="13">
    <source>
        <dbReference type="Proteomes" id="UP000593571"/>
    </source>
</evidence>
<evidence type="ECO:0000256" key="7">
    <source>
        <dbReference type="ARBA" id="ARBA00023170"/>
    </source>
</evidence>
<name>A0A7J8DHF0_ROUAE</name>
<dbReference type="SMART" id="SM01381">
    <property type="entry name" value="7TM_GPCR_Srsx"/>
    <property type="match status" value="1"/>
</dbReference>
<dbReference type="GO" id="GO:0030425">
    <property type="term" value="C:dendrite"/>
    <property type="evidence" value="ECO:0007669"/>
    <property type="project" value="TreeGrafter"/>
</dbReference>
<evidence type="ECO:0000256" key="1">
    <source>
        <dbReference type="ARBA" id="ARBA00004651"/>
    </source>
</evidence>
<dbReference type="AlphaFoldDB" id="A0A7J8DHF0"/>
<dbReference type="PROSITE" id="PS00237">
    <property type="entry name" value="G_PROTEIN_RECEP_F1_1"/>
    <property type="match status" value="1"/>
</dbReference>
<keyword evidence="8 9" id="KW-0807">Transducer</keyword>
<comment type="subcellular location">
    <subcellularLocation>
        <location evidence="1">Cell membrane</location>
        <topology evidence="1">Multi-pass membrane protein</topology>
    </subcellularLocation>
</comment>
<dbReference type="PRINTS" id="PR00237">
    <property type="entry name" value="GPCRRHODOPSN"/>
</dbReference>
<sequence length="390" mass="44790">MSAINSTIALPLSTRITLAFLMAVLAFAIMLGNAIVILAFVVDKNLRHRSNYFFLNLAIADFFVGAISIPLYIPHTLFSWHFENKICAFWLITDYLLCTASVYNIVLISYDRYQSVSNAVTYRAQHTGIWKIVVLMVAVWVLAFLVHGPIILVAESWKEEQGHCEPGFMSNWYVLAITSILEFLAPVFSVAYFNIYIYWSLWKRGQFKRWQSHSGLTSPASSSHSGHSLKCELSSRASLTEQKERAVSLRFKRQKRKSIFLFSIRTQNNNDINTSKTGSVSASDKLGFHRREHLELLRAKKLAKSLAILLGVFTICWAPYSLFTFVLSLYPPNRRPKTVVYDITFWLQWCNSLVNPFLYPLCHKRFRRAFSKILCTKKQPMLSHNRSVSS</sequence>
<dbReference type="Gene3D" id="1.20.1070.10">
    <property type="entry name" value="Rhodopsin 7-helix transmembrane proteins"/>
    <property type="match status" value="1"/>
</dbReference>
<feature type="transmembrane region" description="Helical" evidence="10">
    <location>
        <begin position="306"/>
        <end position="331"/>
    </location>
</feature>
<evidence type="ECO:0000256" key="10">
    <source>
        <dbReference type="SAM" id="Phobius"/>
    </source>
</evidence>
<dbReference type="GO" id="GO:0006954">
    <property type="term" value="P:inflammatory response"/>
    <property type="evidence" value="ECO:0007669"/>
    <property type="project" value="InterPro"/>
</dbReference>
<keyword evidence="13" id="KW-1185">Reference proteome</keyword>
<dbReference type="Pfam" id="PF00001">
    <property type="entry name" value="7tm_1"/>
    <property type="match status" value="1"/>
</dbReference>
<protein>
    <submittedName>
        <fullName evidence="12">Histamine receptor H4</fullName>
    </submittedName>
</protein>
<dbReference type="GO" id="GO:0016907">
    <property type="term" value="F:G protein-coupled acetylcholine receptor activity"/>
    <property type="evidence" value="ECO:0007669"/>
    <property type="project" value="TreeGrafter"/>
</dbReference>
<organism evidence="12 13">
    <name type="scientific">Rousettus aegyptiacus</name>
    <name type="common">Egyptian fruit bat</name>
    <name type="synonym">Pteropus aegyptiacus</name>
    <dbReference type="NCBI Taxonomy" id="9407"/>
    <lineage>
        <taxon>Eukaryota</taxon>
        <taxon>Metazoa</taxon>
        <taxon>Chordata</taxon>
        <taxon>Craniata</taxon>
        <taxon>Vertebrata</taxon>
        <taxon>Euteleostomi</taxon>
        <taxon>Mammalia</taxon>
        <taxon>Eutheria</taxon>
        <taxon>Laurasiatheria</taxon>
        <taxon>Chiroptera</taxon>
        <taxon>Yinpterochiroptera</taxon>
        <taxon>Pteropodoidea</taxon>
        <taxon>Pteropodidae</taxon>
        <taxon>Rousettinae</taxon>
        <taxon>Rousettus</taxon>
    </lineage>
</organism>
<dbReference type="PRINTS" id="PR01726">
    <property type="entry name" value="HISTAMINEH4R"/>
</dbReference>
<keyword evidence="6 10" id="KW-0472">Membrane</keyword>
<evidence type="ECO:0000256" key="2">
    <source>
        <dbReference type="ARBA" id="ARBA00022475"/>
    </source>
</evidence>
<evidence type="ECO:0000256" key="9">
    <source>
        <dbReference type="RuleBase" id="RU000688"/>
    </source>
</evidence>
<evidence type="ECO:0000313" key="12">
    <source>
        <dbReference type="EMBL" id="KAF6422475.1"/>
    </source>
</evidence>
<feature type="domain" description="G-protein coupled receptors family 1 profile" evidence="11">
    <location>
        <begin position="32"/>
        <end position="359"/>
    </location>
</feature>
<feature type="transmembrane region" description="Helical" evidence="10">
    <location>
        <begin position="129"/>
        <end position="152"/>
    </location>
</feature>
<gene>
    <name evidence="12" type="ORF">HJG63_006429</name>
</gene>
<evidence type="ECO:0000256" key="5">
    <source>
        <dbReference type="ARBA" id="ARBA00023040"/>
    </source>
</evidence>
<evidence type="ECO:0000256" key="4">
    <source>
        <dbReference type="ARBA" id="ARBA00022989"/>
    </source>
</evidence>
<dbReference type="EMBL" id="JACASE010000012">
    <property type="protein sequence ID" value="KAF6422475.1"/>
    <property type="molecule type" value="Genomic_DNA"/>
</dbReference>
<dbReference type="GO" id="GO:0007204">
    <property type="term" value="P:positive regulation of cytosolic calcium ion concentration"/>
    <property type="evidence" value="ECO:0007669"/>
    <property type="project" value="InterPro"/>
</dbReference>